<evidence type="ECO:0000259" key="2">
    <source>
        <dbReference type="Pfam" id="PF00685"/>
    </source>
</evidence>
<reference evidence="3 4" key="1">
    <citation type="journal article" date="2015" name="Genome Biol. Evol.">
        <title>Comparative Genomics of a Bacterivorous Green Alga Reveals Evolutionary Causalities and Consequences of Phago-Mixotrophic Mode of Nutrition.</title>
        <authorList>
            <person name="Burns J.A."/>
            <person name="Paasch A."/>
            <person name="Narechania A."/>
            <person name="Kim E."/>
        </authorList>
    </citation>
    <scope>NUCLEOTIDE SEQUENCE [LARGE SCALE GENOMIC DNA]</scope>
    <source>
        <strain evidence="3 4">PLY_AMNH</strain>
    </source>
</reference>
<dbReference type="GO" id="GO:0006790">
    <property type="term" value="P:sulfur compound metabolic process"/>
    <property type="evidence" value="ECO:0007669"/>
    <property type="project" value="TreeGrafter"/>
</dbReference>
<organism evidence="3 4">
    <name type="scientific">Cymbomonas tetramitiformis</name>
    <dbReference type="NCBI Taxonomy" id="36881"/>
    <lineage>
        <taxon>Eukaryota</taxon>
        <taxon>Viridiplantae</taxon>
        <taxon>Chlorophyta</taxon>
        <taxon>Pyramimonadophyceae</taxon>
        <taxon>Pyramimonadales</taxon>
        <taxon>Pyramimonadaceae</taxon>
        <taxon>Cymbomonas</taxon>
    </lineage>
</organism>
<keyword evidence="4" id="KW-1185">Reference proteome</keyword>
<comment type="caution">
    <text evidence="3">The sequence shown here is derived from an EMBL/GenBank/DDBJ whole genome shotgun (WGS) entry which is preliminary data.</text>
</comment>
<dbReference type="GO" id="GO:0006044">
    <property type="term" value="P:N-acetylglucosamine metabolic process"/>
    <property type="evidence" value="ECO:0007669"/>
    <property type="project" value="TreeGrafter"/>
</dbReference>
<dbReference type="Proteomes" id="UP001190700">
    <property type="component" value="Unassembled WGS sequence"/>
</dbReference>
<dbReference type="Pfam" id="PF00685">
    <property type="entry name" value="Sulfotransfer_1"/>
    <property type="match status" value="1"/>
</dbReference>
<dbReference type="InterPro" id="IPR051135">
    <property type="entry name" value="Gal/GlcNAc/GalNAc_ST"/>
</dbReference>
<accession>A0AAE0GM22</accession>
<protein>
    <recommendedName>
        <fullName evidence="1">Sulfotransferase</fullName>
        <ecNumber evidence="1">2.8.2.-</ecNumber>
    </recommendedName>
</protein>
<proteinExistence type="inferred from homology"/>
<evidence type="ECO:0000256" key="1">
    <source>
        <dbReference type="RuleBase" id="RU361155"/>
    </source>
</evidence>
<dbReference type="PANTHER" id="PTHR10704:SF44">
    <property type="entry name" value="LD35051P-RELATED"/>
    <property type="match status" value="1"/>
</dbReference>
<dbReference type="SUPFAM" id="SSF52540">
    <property type="entry name" value="P-loop containing nucleoside triphosphate hydrolases"/>
    <property type="match status" value="1"/>
</dbReference>
<gene>
    <name evidence="3" type="ORF">CYMTET_11678</name>
</gene>
<dbReference type="EC" id="2.8.2.-" evidence="1"/>
<comment type="similarity">
    <text evidence="1">Belongs to the sulfotransferase 1 family.</text>
</comment>
<dbReference type="AlphaFoldDB" id="A0AAE0GM22"/>
<name>A0AAE0GM22_9CHLO</name>
<sequence length="351" mass="39449">MPMRKTVAVMTEMLKKVVHLATSSGSHKLRGFCYASVHTRGCGFWLRDVPPEMMQKVAEEQDMQTREAFRDLLPGDGLAWHAFELDVLPYGVGLHQTVRTVAEAMGEIEGARGAEKYIPACAKVAHQPQPLHQEKQQVEVTTREEVLQCCVSKIYEYDKFAVDKVAKVVRMAAGVPESIVNSSIKVVHLVRDPRGVIWSRLHQKKICDPSNITGCARGVCSTMAIKLQEDEAMSHLDNYYLRLRLEDLVAQPEMQLRRTFRFLLRPEAELHESFLKLLRQRTALSAQPSMGAPLVEPEQNSSVNEWKIQMPQAQQHVVLDTAPCSSVIRSLGYPLRAENGTALDTENLVGH</sequence>
<dbReference type="InterPro" id="IPR027417">
    <property type="entry name" value="P-loop_NTPase"/>
</dbReference>
<dbReference type="InterPro" id="IPR000863">
    <property type="entry name" value="Sulfotransferase_dom"/>
</dbReference>
<evidence type="ECO:0000313" key="4">
    <source>
        <dbReference type="Proteomes" id="UP001190700"/>
    </source>
</evidence>
<keyword evidence="1" id="KW-0808">Transferase</keyword>
<evidence type="ECO:0000313" key="3">
    <source>
        <dbReference type="EMBL" id="KAK3280482.1"/>
    </source>
</evidence>
<feature type="domain" description="Sulfotransferase" evidence="2">
    <location>
        <begin position="172"/>
        <end position="278"/>
    </location>
</feature>
<dbReference type="GO" id="GO:0001517">
    <property type="term" value="F:N-acetylglucosamine 6-O-sulfotransferase activity"/>
    <property type="evidence" value="ECO:0007669"/>
    <property type="project" value="TreeGrafter"/>
</dbReference>
<dbReference type="PANTHER" id="PTHR10704">
    <property type="entry name" value="CARBOHYDRATE SULFOTRANSFERASE"/>
    <property type="match status" value="1"/>
</dbReference>
<dbReference type="EMBL" id="LGRX02004378">
    <property type="protein sequence ID" value="KAK3280482.1"/>
    <property type="molecule type" value="Genomic_DNA"/>
</dbReference>
<dbReference type="Gene3D" id="3.40.50.300">
    <property type="entry name" value="P-loop containing nucleotide triphosphate hydrolases"/>
    <property type="match status" value="1"/>
</dbReference>